<evidence type="ECO:0000313" key="4">
    <source>
        <dbReference type="EMBL" id="MDS1823846.1"/>
    </source>
</evidence>
<dbReference type="EMBL" id="JAUHGG010000012">
    <property type="protein sequence ID" value="MDS1823846.1"/>
    <property type="molecule type" value="Genomic_DNA"/>
</dbReference>
<name>A0AAW8Q6F6_VIBPH</name>
<dbReference type="PANTHER" id="PTHR24198">
    <property type="entry name" value="ANKYRIN REPEAT AND PROTEIN KINASE DOMAIN-CONTAINING PROTEIN"/>
    <property type="match status" value="1"/>
</dbReference>
<feature type="repeat" description="ANK" evidence="3">
    <location>
        <begin position="219"/>
        <end position="251"/>
    </location>
</feature>
<gene>
    <name evidence="4" type="ORF">QX249_24705</name>
</gene>
<dbReference type="PROSITE" id="PS50297">
    <property type="entry name" value="ANK_REP_REGION"/>
    <property type="match status" value="1"/>
</dbReference>
<keyword evidence="2 3" id="KW-0040">ANK repeat</keyword>
<dbReference type="SMART" id="SM00248">
    <property type="entry name" value="ANK"/>
    <property type="match status" value="4"/>
</dbReference>
<evidence type="ECO:0000313" key="5">
    <source>
        <dbReference type="Proteomes" id="UP001253193"/>
    </source>
</evidence>
<dbReference type="RefSeq" id="WP_311020931.1">
    <property type="nucleotide sequence ID" value="NZ_JAUHGG010000012.1"/>
</dbReference>
<evidence type="ECO:0000256" key="2">
    <source>
        <dbReference type="ARBA" id="ARBA00023043"/>
    </source>
</evidence>
<reference evidence="4" key="1">
    <citation type="submission" date="2023-06" db="EMBL/GenBank/DDBJ databases">
        <title>Genomic Diversity of Vibrio spp. and Metagenomic Analysis of Pathogens in Florida Gulf Coastal Waters Following Hurricane Ian.</title>
        <authorList>
            <person name="Brumfield K.D."/>
        </authorList>
    </citation>
    <scope>NUCLEOTIDE SEQUENCE</scope>
    <source>
        <strain evidence="4">WBS2B-138</strain>
    </source>
</reference>
<proteinExistence type="predicted"/>
<keyword evidence="1" id="KW-0677">Repeat</keyword>
<dbReference type="Gene3D" id="1.25.40.20">
    <property type="entry name" value="Ankyrin repeat-containing domain"/>
    <property type="match status" value="1"/>
</dbReference>
<dbReference type="Pfam" id="PF12796">
    <property type="entry name" value="Ank_2"/>
    <property type="match status" value="1"/>
</dbReference>
<comment type="caution">
    <text evidence="4">The sequence shown here is derived from an EMBL/GenBank/DDBJ whole genome shotgun (WGS) entry which is preliminary data.</text>
</comment>
<organism evidence="4 5">
    <name type="scientific">Vibrio parahaemolyticus</name>
    <dbReference type="NCBI Taxonomy" id="670"/>
    <lineage>
        <taxon>Bacteria</taxon>
        <taxon>Pseudomonadati</taxon>
        <taxon>Pseudomonadota</taxon>
        <taxon>Gammaproteobacteria</taxon>
        <taxon>Vibrionales</taxon>
        <taxon>Vibrionaceae</taxon>
        <taxon>Vibrio</taxon>
    </lineage>
</organism>
<accession>A0AAW8Q6F6</accession>
<dbReference type="Pfam" id="PF00023">
    <property type="entry name" value="Ank"/>
    <property type="match status" value="1"/>
</dbReference>
<feature type="repeat" description="ANK" evidence="3">
    <location>
        <begin position="101"/>
        <end position="133"/>
    </location>
</feature>
<protein>
    <submittedName>
        <fullName evidence="4">Ankyrin repeat domain-containing protein</fullName>
    </submittedName>
</protein>
<dbReference type="Proteomes" id="UP001253193">
    <property type="component" value="Unassembled WGS sequence"/>
</dbReference>
<dbReference type="InterPro" id="IPR002110">
    <property type="entry name" value="Ankyrin_rpt"/>
</dbReference>
<dbReference type="InterPro" id="IPR036770">
    <property type="entry name" value="Ankyrin_rpt-contain_sf"/>
</dbReference>
<dbReference type="AlphaFoldDB" id="A0AAW8Q6F6"/>
<sequence length="297" mass="33170">MSTLGYTNIEVTEEILNSLVAAMSLLDEGSDERASINTFINKLREKCGDEKIRWDGDRFPIDTKNRKITNEATQLIRNGNSAATIKFIKENVSDLDNWNSAGHTLASVAAFNGDLEILKFLAKNGADIFKSDHDGALIFSLFASMNFEVLEWASQFEQFDAASPVTEGYTPLCQCLQNLVKRNAFGMVCGYNWHLIPDKMLCVEKLIEMGADINHVNAHGRTALINAVFGNAYEIVMLLLEHNADTKIRCVKGKDAKDYAIDNDNEVLLEVLTQFEAGVAPDDIRVWVRENTNIEEP</sequence>
<evidence type="ECO:0000256" key="3">
    <source>
        <dbReference type="PROSITE-ProRule" id="PRU00023"/>
    </source>
</evidence>
<evidence type="ECO:0000256" key="1">
    <source>
        <dbReference type="ARBA" id="ARBA00022737"/>
    </source>
</evidence>
<dbReference type="SUPFAM" id="SSF48403">
    <property type="entry name" value="Ankyrin repeat"/>
    <property type="match status" value="1"/>
</dbReference>
<dbReference type="PROSITE" id="PS50088">
    <property type="entry name" value="ANK_REPEAT"/>
    <property type="match status" value="2"/>
</dbReference>
<dbReference type="PANTHER" id="PTHR24198:SF165">
    <property type="entry name" value="ANKYRIN REPEAT-CONTAINING PROTEIN-RELATED"/>
    <property type="match status" value="1"/>
</dbReference>